<dbReference type="OrthoDB" id="9975416at2759"/>
<feature type="domain" description="N-acetyltransferase" evidence="1">
    <location>
        <begin position="88"/>
        <end position="255"/>
    </location>
</feature>
<proteinExistence type="predicted"/>
<dbReference type="AlphaFoldDB" id="A0A1Q5SZB0"/>
<organism evidence="2 3">
    <name type="scientific">Penicillium subrubescens</name>
    <dbReference type="NCBI Taxonomy" id="1316194"/>
    <lineage>
        <taxon>Eukaryota</taxon>
        <taxon>Fungi</taxon>
        <taxon>Dikarya</taxon>
        <taxon>Ascomycota</taxon>
        <taxon>Pezizomycotina</taxon>
        <taxon>Eurotiomycetes</taxon>
        <taxon>Eurotiomycetidae</taxon>
        <taxon>Eurotiales</taxon>
        <taxon>Aspergillaceae</taxon>
        <taxon>Penicillium</taxon>
    </lineage>
</organism>
<dbReference type="GO" id="GO:0016747">
    <property type="term" value="F:acyltransferase activity, transferring groups other than amino-acyl groups"/>
    <property type="evidence" value="ECO:0007669"/>
    <property type="project" value="InterPro"/>
</dbReference>
<dbReference type="CDD" id="cd04301">
    <property type="entry name" value="NAT_SF"/>
    <property type="match status" value="1"/>
</dbReference>
<reference evidence="2 3" key="1">
    <citation type="submission" date="2016-10" db="EMBL/GenBank/DDBJ databases">
        <title>Genome sequence of the ascomycete fungus Penicillium subrubescens.</title>
        <authorList>
            <person name="De Vries R.P."/>
            <person name="Peng M."/>
            <person name="Dilokpimol A."/>
            <person name="Hilden K."/>
            <person name="Makela M.R."/>
            <person name="Grigoriev I."/>
            <person name="Riley R."/>
            <person name="Granchi Z."/>
        </authorList>
    </citation>
    <scope>NUCLEOTIDE SEQUENCE [LARGE SCALE GENOMIC DNA]</scope>
    <source>
        <strain evidence="2 3">CBS 132785</strain>
    </source>
</reference>
<dbReference type="SUPFAM" id="SSF55729">
    <property type="entry name" value="Acyl-CoA N-acyltransferases (Nat)"/>
    <property type="match status" value="1"/>
</dbReference>
<protein>
    <recommendedName>
        <fullName evidence="1">N-acetyltransferase domain-containing protein</fullName>
    </recommendedName>
</protein>
<sequence length="262" mass="28912">MTAPHLDPDEVILVPKTFLHPQLEENVVNRYKKLRLHGLRVDPQSFSSTYEDESQFPDSTWLSRIYNPVGKTFAAVTNPDNQPEASTDNIPFHALGTNDALQSLLRKEWVGIVTLLGPGVFSRPNESVATELSQPYEVFIRDRKYQTPLTTSELGDLSGANLVYLVVGMFVSPSARRRGHGQRLMDAVLAAATEEACMLGARKVSITVQVESGNLGAKRLYERVGFKVVDEGVVIENRLGAKSTVVCLEMEVDIASREPSPS</sequence>
<dbReference type="PROSITE" id="PS51186">
    <property type="entry name" value="GNAT"/>
    <property type="match status" value="1"/>
</dbReference>
<accession>A0A1Q5SZB0</accession>
<dbReference type="InterPro" id="IPR000182">
    <property type="entry name" value="GNAT_dom"/>
</dbReference>
<name>A0A1Q5SZB0_9EURO</name>
<evidence type="ECO:0000313" key="3">
    <source>
        <dbReference type="Proteomes" id="UP000186955"/>
    </source>
</evidence>
<evidence type="ECO:0000259" key="1">
    <source>
        <dbReference type="PROSITE" id="PS51186"/>
    </source>
</evidence>
<gene>
    <name evidence="2" type="ORF">PENSUB_12411</name>
</gene>
<dbReference type="Proteomes" id="UP000186955">
    <property type="component" value="Unassembled WGS sequence"/>
</dbReference>
<evidence type="ECO:0000313" key="2">
    <source>
        <dbReference type="EMBL" id="OKO93348.1"/>
    </source>
</evidence>
<dbReference type="EMBL" id="MNBE01000725">
    <property type="protein sequence ID" value="OKO93348.1"/>
    <property type="molecule type" value="Genomic_DNA"/>
</dbReference>
<keyword evidence="3" id="KW-1185">Reference proteome</keyword>
<dbReference type="Pfam" id="PF00583">
    <property type="entry name" value="Acetyltransf_1"/>
    <property type="match status" value="1"/>
</dbReference>
<dbReference type="Gene3D" id="3.40.630.30">
    <property type="match status" value="1"/>
</dbReference>
<dbReference type="InterPro" id="IPR016181">
    <property type="entry name" value="Acyl_CoA_acyltransferase"/>
</dbReference>
<comment type="caution">
    <text evidence="2">The sequence shown here is derived from an EMBL/GenBank/DDBJ whole genome shotgun (WGS) entry which is preliminary data.</text>
</comment>